<dbReference type="InterPro" id="IPR012674">
    <property type="entry name" value="Calycin"/>
</dbReference>
<dbReference type="Proteomes" id="UP000095762">
    <property type="component" value="Unassembled WGS sequence"/>
</dbReference>
<dbReference type="SUPFAM" id="SSF50814">
    <property type="entry name" value="Lipocalins"/>
    <property type="match status" value="1"/>
</dbReference>
<dbReference type="Pfam" id="PF09148">
    <property type="entry name" value="DUF1934"/>
    <property type="match status" value="1"/>
</dbReference>
<dbReference type="Proteomes" id="UP000095645">
    <property type="component" value="Unassembled WGS sequence"/>
</dbReference>
<evidence type="ECO:0000313" key="5">
    <source>
        <dbReference type="Proteomes" id="UP000095645"/>
    </source>
</evidence>
<dbReference type="EMBL" id="CYZP01000034">
    <property type="protein sequence ID" value="CUO50903.1"/>
    <property type="molecule type" value="Genomic_DNA"/>
</dbReference>
<proteinExistence type="predicted"/>
<dbReference type="Gene3D" id="2.40.128.20">
    <property type="match status" value="1"/>
</dbReference>
<evidence type="ECO:0000313" key="3">
    <source>
        <dbReference type="EMBL" id="CUQ35427.1"/>
    </source>
</evidence>
<evidence type="ECO:0000313" key="6">
    <source>
        <dbReference type="Proteomes" id="UP000095762"/>
    </source>
</evidence>
<evidence type="ECO:0000313" key="2">
    <source>
        <dbReference type="EMBL" id="CUO50903.1"/>
    </source>
</evidence>
<dbReference type="Proteomes" id="UP000095447">
    <property type="component" value="Unassembled WGS sequence"/>
</dbReference>
<dbReference type="EMBL" id="CZBP01000034">
    <property type="protein sequence ID" value="CUQ35427.1"/>
    <property type="molecule type" value="Genomic_DNA"/>
</dbReference>
<protein>
    <submittedName>
        <fullName evidence="1">Uncharacterized beta-barrel protein ywiB</fullName>
    </submittedName>
</protein>
<dbReference type="AlphaFoldDB" id="A0A174C662"/>
<sequence>MDKEVLIHVRGLQTMDADGEQEPLEIVVPGQYYFRNGSHYLRYEEVMEDFAEPTVNYIKISRKGMEVRKKGVVNVHMVFEQGKKNMTYYTTPYGTIEMGIAATNLNLQESDGGLDMKVDYALDMNQEHVADCYLAIKAQPKDCKNFTI</sequence>
<organism evidence="1 4">
    <name type="scientific">Blautia obeum</name>
    <dbReference type="NCBI Taxonomy" id="40520"/>
    <lineage>
        <taxon>Bacteria</taxon>
        <taxon>Bacillati</taxon>
        <taxon>Bacillota</taxon>
        <taxon>Clostridia</taxon>
        <taxon>Lachnospirales</taxon>
        <taxon>Lachnospiraceae</taxon>
        <taxon>Blautia</taxon>
    </lineage>
</organism>
<dbReference type="RefSeq" id="WP_020993305.1">
    <property type="nucleotide sequence ID" value="NZ_CYZA01000010.1"/>
</dbReference>
<evidence type="ECO:0000313" key="4">
    <source>
        <dbReference type="Proteomes" id="UP000095447"/>
    </source>
</evidence>
<reference evidence="4 5" key="1">
    <citation type="submission" date="2015-09" db="EMBL/GenBank/DDBJ databases">
        <authorList>
            <consortium name="Pathogen Informatics"/>
        </authorList>
    </citation>
    <scope>NUCLEOTIDE SEQUENCE [LARGE SCALE GENOMIC DNA]</scope>
    <source>
        <strain evidence="1 4">2789STDY5608838</strain>
        <strain evidence="2 5">2789STDY5834861</strain>
        <strain evidence="3 6">2789STDY5834957</strain>
    </source>
</reference>
<gene>
    <name evidence="1" type="primary">ywiB</name>
    <name evidence="1" type="ORF">ERS852395_02037</name>
    <name evidence="2" type="ORF">ERS852476_03085</name>
    <name evidence="3" type="ORF">ERS852569_03317</name>
</gene>
<dbReference type="GeneID" id="75077028"/>
<accession>A0A174C662</accession>
<dbReference type="InterPro" id="IPR015231">
    <property type="entry name" value="DUF1934"/>
</dbReference>
<evidence type="ECO:0000313" key="1">
    <source>
        <dbReference type="EMBL" id="CUO08297.1"/>
    </source>
</evidence>
<name>A0A174C662_9FIRM</name>
<dbReference type="EMBL" id="CYZA01000010">
    <property type="protein sequence ID" value="CUO08297.1"/>
    <property type="molecule type" value="Genomic_DNA"/>
</dbReference>